<dbReference type="GO" id="GO:0005829">
    <property type="term" value="C:cytosol"/>
    <property type="evidence" value="ECO:0007669"/>
    <property type="project" value="TreeGrafter"/>
</dbReference>
<dbReference type="SUPFAM" id="SSF55811">
    <property type="entry name" value="Nudix"/>
    <property type="match status" value="1"/>
</dbReference>
<organism evidence="4 5">
    <name type="scientific">Microbacterium kyungheense</name>
    <dbReference type="NCBI Taxonomy" id="1263636"/>
    <lineage>
        <taxon>Bacteria</taxon>
        <taxon>Bacillati</taxon>
        <taxon>Actinomycetota</taxon>
        <taxon>Actinomycetes</taxon>
        <taxon>Micrococcales</taxon>
        <taxon>Microbacteriaceae</taxon>
        <taxon>Microbacterium</taxon>
    </lineage>
</organism>
<keyword evidence="2" id="KW-0378">Hydrolase</keyword>
<dbReference type="Gene3D" id="3.90.79.10">
    <property type="entry name" value="Nucleoside Triphosphate Pyrophosphohydrolase"/>
    <property type="match status" value="1"/>
</dbReference>
<dbReference type="OrthoDB" id="177518at2"/>
<dbReference type="InterPro" id="IPR015797">
    <property type="entry name" value="NUDIX_hydrolase-like_dom_sf"/>
</dbReference>
<dbReference type="Pfam" id="PF00293">
    <property type="entry name" value="NUDIX"/>
    <property type="match status" value="1"/>
</dbReference>
<keyword evidence="5" id="KW-1185">Reference proteome</keyword>
<dbReference type="CDD" id="cd24161">
    <property type="entry name" value="NUDIX_ADPRase_Ndx2"/>
    <property type="match status" value="1"/>
</dbReference>
<dbReference type="GO" id="GO:0016787">
    <property type="term" value="F:hydrolase activity"/>
    <property type="evidence" value="ECO:0007669"/>
    <property type="project" value="UniProtKB-KW"/>
</dbReference>
<gene>
    <name evidence="4" type="ORF">FB391_2519</name>
</gene>
<dbReference type="Proteomes" id="UP000320235">
    <property type="component" value="Unassembled WGS sequence"/>
</dbReference>
<dbReference type="InterPro" id="IPR000086">
    <property type="entry name" value="NUDIX_hydrolase_dom"/>
</dbReference>
<reference evidence="4 5" key="1">
    <citation type="submission" date="2019-06" db="EMBL/GenBank/DDBJ databases">
        <title>Sequencing the genomes of 1000 actinobacteria strains.</title>
        <authorList>
            <person name="Klenk H.-P."/>
        </authorList>
    </citation>
    <scope>NUCLEOTIDE SEQUENCE [LARGE SCALE GENOMIC DNA]</scope>
    <source>
        <strain evidence="4 5">DSM 105492</strain>
    </source>
</reference>
<dbReference type="PANTHER" id="PTHR11839:SF18">
    <property type="entry name" value="NUDIX HYDROLASE DOMAIN-CONTAINING PROTEIN"/>
    <property type="match status" value="1"/>
</dbReference>
<protein>
    <submittedName>
        <fullName evidence="4">8-oxo-dGTP pyrophosphatase MutT (NUDIX family)</fullName>
    </submittedName>
</protein>
<evidence type="ECO:0000313" key="4">
    <source>
        <dbReference type="EMBL" id="TQM25060.1"/>
    </source>
</evidence>
<comment type="cofactor">
    <cofactor evidence="1">
        <name>Mg(2+)</name>
        <dbReference type="ChEBI" id="CHEBI:18420"/>
    </cofactor>
</comment>
<evidence type="ECO:0000256" key="1">
    <source>
        <dbReference type="ARBA" id="ARBA00001946"/>
    </source>
</evidence>
<accession>A0A543EU12</accession>
<name>A0A543EU12_9MICO</name>
<dbReference type="GO" id="GO:0006753">
    <property type="term" value="P:nucleoside phosphate metabolic process"/>
    <property type="evidence" value="ECO:0007669"/>
    <property type="project" value="TreeGrafter"/>
</dbReference>
<dbReference type="PROSITE" id="PS51462">
    <property type="entry name" value="NUDIX"/>
    <property type="match status" value="1"/>
</dbReference>
<evidence type="ECO:0000256" key="2">
    <source>
        <dbReference type="ARBA" id="ARBA00022801"/>
    </source>
</evidence>
<dbReference type="AlphaFoldDB" id="A0A543EU12"/>
<evidence type="ECO:0000313" key="5">
    <source>
        <dbReference type="Proteomes" id="UP000320235"/>
    </source>
</evidence>
<dbReference type="RefSeq" id="WP_141894769.1">
    <property type="nucleotide sequence ID" value="NZ_BAABLH010000004.1"/>
</dbReference>
<comment type="caution">
    <text evidence="4">The sequence shown here is derived from an EMBL/GenBank/DDBJ whole genome shotgun (WGS) entry which is preliminary data.</text>
</comment>
<proteinExistence type="predicted"/>
<evidence type="ECO:0000259" key="3">
    <source>
        <dbReference type="PROSITE" id="PS51462"/>
    </source>
</evidence>
<feature type="domain" description="Nudix hydrolase" evidence="3">
    <location>
        <begin position="38"/>
        <end position="168"/>
    </location>
</feature>
<sequence length="180" mass="19540">MIWQTLASRTVYENRWIRVREDDVVGPDGAGIYGVVEMRHPAVFVVALDPDDRVLLVSLYRYATGRSSLEVPAGGSDGEDALVAARRELAEETGYAAAEWTEIGRMDALNGLADAPEHVFLARDLRPVADATHSQHEEGIDDVRWVPFADALALVAAGEIADGETIAALAFAGIHLGRFR</sequence>
<dbReference type="EMBL" id="VFPE01000003">
    <property type="protein sequence ID" value="TQM25060.1"/>
    <property type="molecule type" value="Genomic_DNA"/>
</dbReference>
<dbReference type="GO" id="GO:0019693">
    <property type="term" value="P:ribose phosphate metabolic process"/>
    <property type="evidence" value="ECO:0007669"/>
    <property type="project" value="TreeGrafter"/>
</dbReference>
<dbReference type="PANTHER" id="PTHR11839">
    <property type="entry name" value="UDP/ADP-SUGAR PYROPHOSPHATASE"/>
    <property type="match status" value="1"/>
</dbReference>